<dbReference type="InterPro" id="IPR000620">
    <property type="entry name" value="EamA_dom"/>
</dbReference>
<feature type="domain" description="EamA" evidence="9">
    <location>
        <begin position="129"/>
        <end position="254"/>
    </location>
</feature>
<feature type="transmembrane region" description="Helical" evidence="8">
    <location>
        <begin position="336"/>
        <end position="353"/>
    </location>
</feature>
<evidence type="ECO:0000313" key="10">
    <source>
        <dbReference type="EMBL" id="KAK9806318.1"/>
    </source>
</evidence>
<dbReference type="InterPro" id="IPR037185">
    <property type="entry name" value="EmrE-like"/>
</dbReference>
<feature type="transmembrane region" description="Helical" evidence="8">
    <location>
        <begin position="160"/>
        <end position="178"/>
    </location>
</feature>
<keyword evidence="5 8" id="KW-1133">Transmembrane helix</keyword>
<dbReference type="InterPro" id="IPR051258">
    <property type="entry name" value="Diverse_Substrate_Transporter"/>
</dbReference>
<feature type="transmembrane region" description="Helical" evidence="8">
    <location>
        <begin position="122"/>
        <end position="140"/>
    </location>
</feature>
<organism evidence="10 11">
    <name type="scientific">[Myrmecia] bisecta</name>
    <dbReference type="NCBI Taxonomy" id="41462"/>
    <lineage>
        <taxon>Eukaryota</taxon>
        <taxon>Viridiplantae</taxon>
        <taxon>Chlorophyta</taxon>
        <taxon>core chlorophytes</taxon>
        <taxon>Trebouxiophyceae</taxon>
        <taxon>Trebouxiales</taxon>
        <taxon>Trebouxiaceae</taxon>
        <taxon>Myrmecia</taxon>
    </lineage>
</organism>
<accession>A0AAW1PDZ1</accession>
<feature type="region of interest" description="Disordered" evidence="7">
    <location>
        <begin position="1"/>
        <end position="52"/>
    </location>
</feature>
<evidence type="ECO:0000256" key="1">
    <source>
        <dbReference type="ARBA" id="ARBA00004651"/>
    </source>
</evidence>
<dbReference type="GO" id="GO:0005886">
    <property type="term" value="C:plasma membrane"/>
    <property type="evidence" value="ECO:0007669"/>
    <property type="project" value="UniProtKB-SubCell"/>
</dbReference>
<dbReference type="Proteomes" id="UP001489004">
    <property type="component" value="Unassembled WGS sequence"/>
</dbReference>
<sequence>MSLLSAHRALKPAMSSRGCPPSALLKAAGPRKTPSSSRQTFQASLVPSKPQSAAESAKAGVSCRAIAGREQAVAQNPPCANDSLTLRAHDFAEELVDLDGSSNAALDELYAGRISGMARSNIDVLSEAAILLNVSAALFGSNQVVIKLTEASMSANALSTMRFGIAALCFAAAIVKGIRNKELRKTAAELGCWLFGGYTAQALGLVYTTASRGAFTGTFTVLAVPILVGLSGRKVALTTWIAGVVALAGVGLLTTDGAEANVGDALCILSAVLFGVHKWRSEIATHKFPNNTNELFGIQLAVLASASALVSSPAVFDAVMHNDAGHLWDMAAGLPWPALVYMGLATTAFTLWVEMSALKEVPATMAALIYTTEPLWGALMAYVVMGDRWGPTGWLGAALIISASLGSQLLGDKTEKAKAE</sequence>
<feature type="transmembrane region" description="Helical" evidence="8">
    <location>
        <begin position="296"/>
        <end position="316"/>
    </location>
</feature>
<comment type="caution">
    <text evidence="10">The sequence shown here is derived from an EMBL/GenBank/DDBJ whole genome shotgun (WGS) entry which is preliminary data.</text>
</comment>
<gene>
    <name evidence="10" type="ORF">WJX72_010202</name>
</gene>
<dbReference type="SUPFAM" id="SSF103481">
    <property type="entry name" value="Multidrug resistance efflux transporter EmrE"/>
    <property type="match status" value="2"/>
</dbReference>
<reference evidence="10 11" key="1">
    <citation type="journal article" date="2024" name="Nat. Commun.">
        <title>Phylogenomics reveals the evolutionary origins of lichenization in chlorophyte algae.</title>
        <authorList>
            <person name="Puginier C."/>
            <person name="Libourel C."/>
            <person name="Otte J."/>
            <person name="Skaloud P."/>
            <person name="Haon M."/>
            <person name="Grisel S."/>
            <person name="Petersen M."/>
            <person name="Berrin J.G."/>
            <person name="Delaux P.M."/>
            <person name="Dal Grande F."/>
            <person name="Keller J."/>
        </authorList>
    </citation>
    <scope>NUCLEOTIDE SEQUENCE [LARGE SCALE GENOMIC DNA]</scope>
    <source>
        <strain evidence="10 11">SAG 2043</strain>
    </source>
</reference>
<comment type="similarity">
    <text evidence="2">Belongs to the drug/metabolite transporter (DMT) superfamily. Plant drug/metabolite exporter (P-DME) (TC 2.A.7.4) family.</text>
</comment>
<evidence type="ECO:0000256" key="8">
    <source>
        <dbReference type="SAM" id="Phobius"/>
    </source>
</evidence>
<evidence type="ECO:0000256" key="3">
    <source>
        <dbReference type="ARBA" id="ARBA00022475"/>
    </source>
</evidence>
<evidence type="ECO:0000313" key="11">
    <source>
        <dbReference type="Proteomes" id="UP001489004"/>
    </source>
</evidence>
<keyword evidence="3" id="KW-1003">Cell membrane</keyword>
<evidence type="ECO:0000256" key="5">
    <source>
        <dbReference type="ARBA" id="ARBA00022989"/>
    </source>
</evidence>
<feature type="transmembrane region" description="Helical" evidence="8">
    <location>
        <begin position="190"/>
        <end position="207"/>
    </location>
</feature>
<feature type="compositionally biased region" description="Polar residues" evidence="7">
    <location>
        <begin position="33"/>
        <end position="52"/>
    </location>
</feature>
<feature type="transmembrane region" description="Helical" evidence="8">
    <location>
        <begin position="213"/>
        <end position="230"/>
    </location>
</feature>
<dbReference type="PANTHER" id="PTHR42920:SF26">
    <property type="entry name" value="OS03G0707200 PROTEIN"/>
    <property type="match status" value="1"/>
</dbReference>
<evidence type="ECO:0000259" key="9">
    <source>
        <dbReference type="Pfam" id="PF00892"/>
    </source>
</evidence>
<feature type="transmembrane region" description="Helical" evidence="8">
    <location>
        <begin position="391"/>
        <end position="411"/>
    </location>
</feature>
<feature type="domain" description="EamA" evidence="9">
    <location>
        <begin position="333"/>
        <end position="404"/>
    </location>
</feature>
<keyword evidence="11" id="KW-1185">Reference proteome</keyword>
<keyword evidence="6 8" id="KW-0472">Membrane</keyword>
<dbReference type="EMBL" id="JALJOR010000014">
    <property type="protein sequence ID" value="KAK9806318.1"/>
    <property type="molecule type" value="Genomic_DNA"/>
</dbReference>
<evidence type="ECO:0000256" key="4">
    <source>
        <dbReference type="ARBA" id="ARBA00022692"/>
    </source>
</evidence>
<evidence type="ECO:0000256" key="6">
    <source>
        <dbReference type="ARBA" id="ARBA00023136"/>
    </source>
</evidence>
<keyword evidence="4 8" id="KW-0812">Transmembrane</keyword>
<dbReference type="Pfam" id="PF00892">
    <property type="entry name" value="EamA"/>
    <property type="match status" value="2"/>
</dbReference>
<feature type="transmembrane region" description="Helical" evidence="8">
    <location>
        <begin position="365"/>
        <end position="385"/>
    </location>
</feature>
<evidence type="ECO:0000256" key="7">
    <source>
        <dbReference type="SAM" id="MobiDB-lite"/>
    </source>
</evidence>
<name>A0AAW1PDZ1_9CHLO</name>
<evidence type="ECO:0000256" key="2">
    <source>
        <dbReference type="ARBA" id="ARBA00007635"/>
    </source>
</evidence>
<dbReference type="AlphaFoldDB" id="A0AAW1PDZ1"/>
<protein>
    <recommendedName>
        <fullName evidence="9">EamA domain-containing protein</fullName>
    </recommendedName>
</protein>
<comment type="subcellular location">
    <subcellularLocation>
        <location evidence="1">Cell membrane</location>
        <topology evidence="1">Multi-pass membrane protein</topology>
    </subcellularLocation>
</comment>
<dbReference type="PANTHER" id="PTHR42920">
    <property type="entry name" value="OS03G0707200 PROTEIN-RELATED"/>
    <property type="match status" value="1"/>
</dbReference>
<proteinExistence type="inferred from homology"/>